<feature type="compositionally biased region" description="Low complexity" evidence="6">
    <location>
        <begin position="10"/>
        <end position="24"/>
    </location>
</feature>
<keyword evidence="2" id="KW-0805">Transcription regulation</keyword>
<proteinExistence type="predicted"/>
<dbReference type="SUPFAM" id="SSF48498">
    <property type="entry name" value="Tetracyclin repressor-like, C-terminal domain"/>
    <property type="match status" value="1"/>
</dbReference>
<dbReference type="Pfam" id="PF00440">
    <property type="entry name" value="TetR_N"/>
    <property type="match status" value="1"/>
</dbReference>
<dbReference type="KEGG" id="marz:MARA_36980"/>
<protein>
    <submittedName>
        <fullName evidence="8">TetR family transcriptional regulator</fullName>
    </submittedName>
</protein>
<dbReference type="GO" id="GO:0003700">
    <property type="term" value="F:DNA-binding transcription factor activity"/>
    <property type="evidence" value="ECO:0007669"/>
    <property type="project" value="TreeGrafter"/>
</dbReference>
<dbReference type="InterPro" id="IPR001647">
    <property type="entry name" value="HTH_TetR"/>
</dbReference>
<dbReference type="PANTHER" id="PTHR30055">
    <property type="entry name" value="HTH-TYPE TRANSCRIPTIONAL REGULATOR RUTR"/>
    <property type="match status" value="1"/>
</dbReference>
<accession>A0A7I7S1D5</accession>
<dbReference type="InterPro" id="IPR009057">
    <property type="entry name" value="Homeodomain-like_sf"/>
</dbReference>
<dbReference type="EMBL" id="AP022593">
    <property type="protein sequence ID" value="BBY50230.1"/>
    <property type="molecule type" value="Genomic_DNA"/>
</dbReference>
<geneLocation type="plasmid" evidence="9">
    <name>pjcm18538 dna</name>
</geneLocation>
<dbReference type="SUPFAM" id="SSF46689">
    <property type="entry name" value="Homeodomain-like"/>
    <property type="match status" value="1"/>
</dbReference>
<keyword evidence="1" id="KW-0678">Repressor</keyword>
<evidence type="ECO:0000313" key="9">
    <source>
        <dbReference type="Proteomes" id="UP000467428"/>
    </source>
</evidence>
<dbReference type="Gene3D" id="1.10.357.10">
    <property type="entry name" value="Tetracycline Repressor, domain 2"/>
    <property type="match status" value="1"/>
</dbReference>
<gene>
    <name evidence="8" type="ORF">MARA_36980</name>
</gene>
<evidence type="ECO:0000259" key="7">
    <source>
        <dbReference type="PROSITE" id="PS50977"/>
    </source>
</evidence>
<name>A0A7I7S1D5_9MYCO</name>
<evidence type="ECO:0000256" key="1">
    <source>
        <dbReference type="ARBA" id="ARBA00022491"/>
    </source>
</evidence>
<dbReference type="GO" id="GO:0000976">
    <property type="term" value="F:transcription cis-regulatory region binding"/>
    <property type="evidence" value="ECO:0007669"/>
    <property type="project" value="TreeGrafter"/>
</dbReference>
<dbReference type="AlphaFoldDB" id="A0A7I7S1D5"/>
<keyword evidence="4" id="KW-0804">Transcription</keyword>
<evidence type="ECO:0000256" key="5">
    <source>
        <dbReference type="PROSITE-ProRule" id="PRU00335"/>
    </source>
</evidence>
<dbReference type="RefSeq" id="WP_235887169.1">
    <property type="nucleotide sequence ID" value="NZ_AP022593.1"/>
</dbReference>
<feature type="DNA-binding region" description="H-T-H motif" evidence="5">
    <location>
        <begin position="54"/>
        <end position="73"/>
    </location>
</feature>
<dbReference type="Pfam" id="PF17932">
    <property type="entry name" value="TetR_C_24"/>
    <property type="match status" value="1"/>
</dbReference>
<dbReference type="PROSITE" id="PS50977">
    <property type="entry name" value="HTH_TETR_2"/>
    <property type="match status" value="1"/>
</dbReference>
<sequence>MSTEPDARRASASNAPRASGSAARESAPAGSTRRDELLTVATKLFAARGYHGTRMDDVADAVGLNKATVYHYYASKSLILYDIYKSAADFTVAALHDDPTATARETIYHFTRRLLVGIASDIERAAVYFQEGPYITEWFTEEQVAYIRSSETAVYEHVRDVIDRGIASGEFFECDSHVLALGYIGMTLGSYRWLRPQGRRSAQEIAVEFSTALLRGLIKDEAVRSAEPLGIDVKTTAAAND</sequence>
<dbReference type="PANTHER" id="PTHR30055:SF175">
    <property type="entry name" value="HTH-TYPE TRANSCRIPTIONAL REPRESSOR KSTR2"/>
    <property type="match status" value="1"/>
</dbReference>
<evidence type="ECO:0000256" key="3">
    <source>
        <dbReference type="ARBA" id="ARBA00023125"/>
    </source>
</evidence>
<feature type="domain" description="HTH tetR-type" evidence="7">
    <location>
        <begin position="31"/>
        <end position="91"/>
    </location>
</feature>
<dbReference type="PRINTS" id="PR00455">
    <property type="entry name" value="HTHTETR"/>
</dbReference>
<evidence type="ECO:0000313" key="8">
    <source>
        <dbReference type="EMBL" id="BBY50230.1"/>
    </source>
</evidence>
<organism evidence="8 9">
    <name type="scientific">Mycolicibacterium arabiense</name>
    <dbReference type="NCBI Taxonomy" id="1286181"/>
    <lineage>
        <taxon>Bacteria</taxon>
        <taxon>Bacillati</taxon>
        <taxon>Actinomycetota</taxon>
        <taxon>Actinomycetes</taxon>
        <taxon>Mycobacteriales</taxon>
        <taxon>Mycobacteriaceae</taxon>
        <taxon>Mycolicibacterium</taxon>
    </lineage>
</organism>
<feature type="region of interest" description="Disordered" evidence="6">
    <location>
        <begin position="1"/>
        <end position="33"/>
    </location>
</feature>
<keyword evidence="3 5" id="KW-0238">DNA-binding</keyword>
<dbReference type="Proteomes" id="UP000467428">
    <property type="component" value="Chromosome"/>
</dbReference>
<evidence type="ECO:0000256" key="4">
    <source>
        <dbReference type="ARBA" id="ARBA00023163"/>
    </source>
</evidence>
<dbReference type="InterPro" id="IPR050109">
    <property type="entry name" value="HTH-type_TetR-like_transc_reg"/>
</dbReference>
<keyword evidence="9" id="KW-1185">Reference proteome</keyword>
<reference evidence="8 9" key="1">
    <citation type="journal article" date="2019" name="Emerg. Microbes Infect.">
        <title>Comprehensive subspecies identification of 175 nontuberculous mycobacteria species based on 7547 genomic profiles.</title>
        <authorList>
            <person name="Matsumoto Y."/>
            <person name="Kinjo T."/>
            <person name="Motooka D."/>
            <person name="Nabeya D."/>
            <person name="Jung N."/>
            <person name="Uechi K."/>
            <person name="Horii T."/>
            <person name="Iida T."/>
            <person name="Fujita J."/>
            <person name="Nakamura S."/>
        </authorList>
    </citation>
    <scope>NUCLEOTIDE SEQUENCE [LARGE SCALE GENOMIC DNA]</scope>
    <source>
        <strain evidence="8 9">JCM 18538</strain>
    </source>
</reference>
<dbReference type="InterPro" id="IPR036271">
    <property type="entry name" value="Tet_transcr_reg_TetR-rel_C_sf"/>
</dbReference>
<evidence type="ECO:0000256" key="6">
    <source>
        <dbReference type="SAM" id="MobiDB-lite"/>
    </source>
</evidence>
<evidence type="ECO:0000256" key="2">
    <source>
        <dbReference type="ARBA" id="ARBA00023015"/>
    </source>
</evidence>
<dbReference type="InterPro" id="IPR041490">
    <property type="entry name" value="KstR2_TetR_C"/>
</dbReference>